<dbReference type="SUPFAM" id="SSF50630">
    <property type="entry name" value="Acid proteases"/>
    <property type="match status" value="1"/>
</dbReference>
<dbReference type="InterPro" id="IPR018061">
    <property type="entry name" value="Retropepsins"/>
</dbReference>
<dbReference type="PROSITE" id="PS50175">
    <property type="entry name" value="ASP_PROT_RETROV"/>
    <property type="match status" value="1"/>
</dbReference>
<reference evidence="5 6" key="1">
    <citation type="submission" date="2016-02" db="EMBL/GenBank/DDBJ databases">
        <title>Band-tailed pigeon sequencing and assembly.</title>
        <authorList>
            <person name="Soares A.E."/>
            <person name="Novak B.J."/>
            <person name="Rice E.S."/>
            <person name="O'Connell B."/>
            <person name="Chang D."/>
            <person name="Weber S."/>
            <person name="Shapiro B."/>
        </authorList>
    </citation>
    <scope>NUCLEOTIDE SEQUENCE [LARGE SCALE GENOMIC DNA]</scope>
    <source>
        <strain evidence="5">BTP2013</strain>
        <tissue evidence="5">Blood</tissue>
    </source>
</reference>
<dbReference type="Gene3D" id="2.40.70.10">
    <property type="entry name" value="Acid Proteases"/>
    <property type="match status" value="1"/>
</dbReference>
<evidence type="ECO:0000313" key="5">
    <source>
        <dbReference type="EMBL" id="OPJ79351.1"/>
    </source>
</evidence>
<dbReference type="PROSITE" id="PS00141">
    <property type="entry name" value="ASP_PROTEASE"/>
    <property type="match status" value="1"/>
</dbReference>
<dbReference type="GO" id="GO:0004190">
    <property type="term" value="F:aspartic-type endopeptidase activity"/>
    <property type="evidence" value="ECO:0007669"/>
    <property type="project" value="UniProtKB-KW"/>
</dbReference>
<keyword evidence="3" id="KW-0378">Hydrolase</keyword>
<dbReference type="InterPro" id="IPR051592">
    <property type="entry name" value="HERV-K_Pro_peptidase_A2"/>
</dbReference>
<dbReference type="PANTHER" id="PTHR19422:SF123">
    <property type="entry name" value="RT1 CLASS I, LOCUS CE15"/>
    <property type="match status" value="1"/>
</dbReference>
<sequence>MERREDKGFGSTGCGAFLTIAMNRRPTVTACLEARGRKLCLLLLLDTGADLTILDEKVWPHFWPLKHVDRGVEGVGGYTAVRRSCDRILISIEDKSASVPITVMPLPAGVNGLVGRDVLDQLGVILTTEKVFR</sequence>
<dbReference type="InterPro" id="IPR001995">
    <property type="entry name" value="Peptidase_A2_cat"/>
</dbReference>
<dbReference type="Proteomes" id="UP000190648">
    <property type="component" value="Unassembled WGS sequence"/>
</dbReference>
<evidence type="ECO:0000256" key="2">
    <source>
        <dbReference type="ARBA" id="ARBA00022750"/>
    </source>
</evidence>
<evidence type="ECO:0000256" key="3">
    <source>
        <dbReference type="ARBA" id="ARBA00022801"/>
    </source>
</evidence>
<keyword evidence="2" id="KW-0064">Aspartyl protease</keyword>
<evidence type="ECO:0000313" key="6">
    <source>
        <dbReference type="Proteomes" id="UP000190648"/>
    </source>
</evidence>
<dbReference type="GO" id="GO:0006508">
    <property type="term" value="P:proteolysis"/>
    <property type="evidence" value="ECO:0007669"/>
    <property type="project" value="UniProtKB-KW"/>
</dbReference>
<accession>A0A1V4K4N9</accession>
<keyword evidence="6" id="KW-1185">Reference proteome</keyword>
<dbReference type="PANTHER" id="PTHR19422">
    <property type="entry name" value="GAG RETROVIRAL POLYPROTEIN"/>
    <property type="match status" value="1"/>
</dbReference>
<dbReference type="OrthoDB" id="9900537at2759"/>
<proteinExistence type="predicted"/>
<gene>
    <name evidence="5" type="ORF">AV530_002673</name>
</gene>
<dbReference type="AlphaFoldDB" id="A0A1V4K4N9"/>
<evidence type="ECO:0000259" key="4">
    <source>
        <dbReference type="PROSITE" id="PS50175"/>
    </source>
</evidence>
<comment type="caution">
    <text evidence="5">The sequence shown here is derived from an EMBL/GenBank/DDBJ whole genome shotgun (WGS) entry which is preliminary data.</text>
</comment>
<feature type="domain" description="Peptidase A2" evidence="4">
    <location>
        <begin position="41"/>
        <end position="118"/>
    </location>
</feature>
<dbReference type="InterPro" id="IPR001969">
    <property type="entry name" value="Aspartic_peptidase_AS"/>
</dbReference>
<evidence type="ECO:0000256" key="1">
    <source>
        <dbReference type="ARBA" id="ARBA00022670"/>
    </source>
</evidence>
<keyword evidence="1" id="KW-0645">Protease</keyword>
<dbReference type="EMBL" id="LSYS01004695">
    <property type="protein sequence ID" value="OPJ79351.1"/>
    <property type="molecule type" value="Genomic_DNA"/>
</dbReference>
<organism evidence="5 6">
    <name type="scientific">Patagioenas fasciata monilis</name>
    <dbReference type="NCBI Taxonomy" id="372326"/>
    <lineage>
        <taxon>Eukaryota</taxon>
        <taxon>Metazoa</taxon>
        <taxon>Chordata</taxon>
        <taxon>Craniata</taxon>
        <taxon>Vertebrata</taxon>
        <taxon>Euteleostomi</taxon>
        <taxon>Archelosauria</taxon>
        <taxon>Archosauria</taxon>
        <taxon>Dinosauria</taxon>
        <taxon>Saurischia</taxon>
        <taxon>Theropoda</taxon>
        <taxon>Coelurosauria</taxon>
        <taxon>Aves</taxon>
        <taxon>Neognathae</taxon>
        <taxon>Neoaves</taxon>
        <taxon>Columbimorphae</taxon>
        <taxon>Columbiformes</taxon>
        <taxon>Columbidae</taxon>
        <taxon>Patagioenas</taxon>
    </lineage>
</organism>
<dbReference type="Pfam" id="PF00077">
    <property type="entry name" value="RVP"/>
    <property type="match status" value="1"/>
</dbReference>
<protein>
    <recommendedName>
        <fullName evidence="4">Peptidase A2 domain-containing protein</fullName>
    </recommendedName>
</protein>
<dbReference type="InterPro" id="IPR021109">
    <property type="entry name" value="Peptidase_aspartic_dom_sf"/>
</dbReference>
<name>A0A1V4K4N9_PATFA</name>